<feature type="region of interest" description="Disordered" evidence="1">
    <location>
        <begin position="1"/>
        <end position="43"/>
    </location>
</feature>
<dbReference type="PANTHER" id="PTHR46354">
    <property type="entry name" value="DOG1 DOMAIN-CONTAINING PROTEIN"/>
    <property type="match status" value="1"/>
</dbReference>
<evidence type="ECO:0000313" key="4">
    <source>
        <dbReference type="EMBL" id="TVU21234.1"/>
    </source>
</evidence>
<dbReference type="Proteomes" id="UP000324897">
    <property type="component" value="Unassembled WGS sequence"/>
</dbReference>
<dbReference type="Gramene" id="TVU21233">
    <property type="protein sequence ID" value="TVU21233"/>
    <property type="gene ID" value="EJB05_30858"/>
</dbReference>
<accession>A0A5J9UCP1</accession>
<protein>
    <recommendedName>
        <fullName evidence="2">DOG1 domain-containing protein</fullName>
    </recommendedName>
</protein>
<feature type="non-terminal residue" evidence="4">
    <location>
        <position position="1"/>
    </location>
</feature>
<sequence>MPASSPVPGKMPPQEQQQPTRSPPQERRGKLPPANPPPTMSSFSDDMAAFYDAWAEREEELAAALTAALAMPRRDDAVAPLVDAAVGHVAAYYEHKSALADRDVVAALDPRWLNPLERTFLWAWGWKPALVFRFVVNGAGSPEQRRAMEELRAATAAAEREVDREVAAVQESLAGPRVLAALRRQSARNGEADEAVAAVGRSLRVLLGTADALRERTVRAVVGLLEPEQAAAFVAAMLGFHISVRRAGRDWSSGHAGGRRGI</sequence>
<dbReference type="GO" id="GO:0043565">
    <property type="term" value="F:sequence-specific DNA binding"/>
    <property type="evidence" value="ECO:0007669"/>
    <property type="project" value="InterPro"/>
</dbReference>
<dbReference type="InterPro" id="IPR025422">
    <property type="entry name" value="TGA_domain"/>
</dbReference>
<keyword evidence="5" id="KW-1185">Reference proteome</keyword>
<feature type="domain" description="DOG1" evidence="2">
    <location>
        <begin position="44"/>
        <end position="254"/>
    </location>
</feature>
<dbReference type="InterPro" id="IPR051886">
    <property type="entry name" value="Seed_Dev/Stress_Resp_Reg"/>
</dbReference>
<evidence type="ECO:0000313" key="5">
    <source>
        <dbReference type="Proteomes" id="UP000324897"/>
    </source>
</evidence>
<dbReference type="EMBL" id="RWGY01000026">
    <property type="protein sequence ID" value="TVU21233.1"/>
    <property type="molecule type" value="Genomic_DNA"/>
</dbReference>
<gene>
    <name evidence="3" type="ORF">EJB05_30858</name>
    <name evidence="4" type="ORF">EJB05_30859</name>
</gene>
<evidence type="ECO:0000259" key="2">
    <source>
        <dbReference type="PROSITE" id="PS51806"/>
    </source>
</evidence>
<dbReference type="AlphaFoldDB" id="A0A5J9UCP1"/>
<comment type="caution">
    <text evidence="4">The sequence shown here is derived from an EMBL/GenBank/DDBJ whole genome shotgun (WGS) entry which is preliminary data.</text>
</comment>
<dbReference type="PROSITE" id="PS51806">
    <property type="entry name" value="DOG1"/>
    <property type="match status" value="1"/>
</dbReference>
<name>A0A5J9UCP1_9POAL</name>
<organism evidence="4 5">
    <name type="scientific">Eragrostis curvula</name>
    <name type="common">weeping love grass</name>
    <dbReference type="NCBI Taxonomy" id="38414"/>
    <lineage>
        <taxon>Eukaryota</taxon>
        <taxon>Viridiplantae</taxon>
        <taxon>Streptophyta</taxon>
        <taxon>Embryophyta</taxon>
        <taxon>Tracheophyta</taxon>
        <taxon>Spermatophyta</taxon>
        <taxon>Magnoliopsida</taxon>
        <taxon>Liliopsida</taxon>
        <taxon>Poales</taxon>
        <taxon>Poaceae</taxon>
        <taxon>PACMAD clade</taxon>
        <taxon>Chloridoideae</taxon>
        <taxon>Eragrostideae</taxon>
        <taxon>Eragrostidinae</taxon>
        <taxon>Eragrostis</taxon>
    </lineage>
</organism>
<dbReference type="EMBL" id="RWGY01000026">
    <property type="protein sequence ID" value="TVU21234.1"/>
    <property type="molecule type" value="Genomic_DNA"/>
</dbReference>
<evidence type="ECO:0000256" key="1">
    <source>
        <dbReference type="SAM" id="MobiDB-lite"/>
    </source>
</evidence>
<dbReference type="GO" id="GO:0006351">
    <property type="term" value="P:DNA-templated transcription"/>
    <property type="evidence" value="ECO:0007669"/>
    <property type="project" value="InterPro"/>
</dbReference>
<reference evidence="4 5" key="1">
    <citation type="journal article" date="2019" name="Sci. Rep.">
        <title>A high-quality genome of Eragrostis curvula grass provides insights into Poaceae evolution and supports new strategies to enhance forage quality.</title>
        <authorList>
            <person name="Carballo J."/>
            <person name="Santos B.A.C.M."/>
            <person name="Zappacosta D."/>
            <person name="Garbus I."/>
            <person name="Selva J.P."/>
            <person name="Gallo C.A."/>
            <person name="Diaz A."/>
            <person name="Albertini E."/>
            <person name="Caccamo M."/>
            <person name="Echenique V."/>
        </authorList>
    </citation>
    <scope>NUCLEOTIDE SEQUENCE [LARGE SCALE GENOMIC DNA]</scope>
    <source>
        <strain evidence="5">cv. Victoria</strain>
        <tissue evidence="4">Leaf</tissue>
    </source>
</reference>
<dbReference type="Gramene" id="TVU21234">
    <property type="protein sequence ID" value="TVU21234"/>
    <property type="gene ID" value="EJB05_30859"/>
</dbReference>
<dbReference type="OrthoDB" id="781635at2759"/>
<evidence type="ECO:0000313" key="3">
    <source>
        <dbReference type="EMBL" id="TVU21233.1"/>
    </source>
</evidence>
<proteinExistence type="predicted"/>
<dbReference type="PANTHER" id="PTHR46354:SF25">
    <property type="entry name" value="OS01G0306400 PROTEIN"/>
    <property type="match status" value="1"/>
</dbReference>
<dbReference type="Pfam" id="PF14144">
    <property type="entry name" value="DOG1"/>
    <property type="match status" value="1"/>
</dbReference>